<comment type="caution">
    <text evidence="1">The sequence shown here is derived from an EMBL/GenBank/DDBJ whole genome shotgun (WGS) entry which is preliminary data.</text>
</comment>
<reference evidence="1 2" key="1">
    <citation type="journal article" date="2016" name="Nat. Commun.">
        <title>Thousands of microbial genomes shed light on interconnected biogeochemical processes in an aquifer system.</title>
        <authorList>
            <person name="Anantharaman K."/>
            <person name="Brown C.T."/>
            <person name="Hug L.A."/>
            <person name="Sharon I."/>
            <person name="Castelle C.J."/>
            <person name="Probst A.J."/>
            <person name="Thomas B.C."/>
            <person name="Singh A."/>
            <person name="Wilkins M.J."/>
            <person name="Karaoz U."/>
            <person name="Brodie E.L."/>
            <person name="Williams K.H."/>
            <person name="Hubbard S.S."/>
            <person name="Banfield J.F."/>
        </authorList>
    </citation>
    <scope>NUCLEOTIDE SEQUENCE [LARGE SCALE GENOMIC DNA]</scope>
</reference>
<evidence type="ECO:0000313" key="2">
    <source>
        <dbReference type="Proteomes" id="UP000176650"/>
    </source>
</evidence>
<dbReference type="InterPro" id="IPR042184">
    <property type="entry name" value="YqeY/Aim41_N"/>
</dbReference>
<evidence type="ECO:0008006" key="3">
    <source>
        <dbReference type="Google" id="ProtNLM"/>
    </source>
</evidence>
<dbReference type="EMBL" id="MEYS01000002">
    <property type="protein sequence ID" value="OGD34168.1"/>
    <property type="molecule type" value="Genomic_DNA"/>
</dbReference>
<protein>
    <recommendedName>
        <fullName evidence="3">Glutamyl-tRNA amidotransferase</fullName>
    </recommendedName>
</protein>
<proteinExistence type="predicted"/>
<dbReference type="SUPFAM" id="SSF89095">
    <property type="entry name" value="GatB/YqeY motif"/>
    <property type="match status" value="1"/>
</dbReference>
<dbReference type="AlphaFoldDB" id="A0A1F5BUA6"/>
<sequence length="153" mass="16784">MEGNLYRKIEADIKHAFKTGDALRRSVLVMLKSAIANKAIENREKDAAPSDQMVQDLVSIEVKRRRDTMAQYEAAGRADLAEKEKQELAILMDFLPQQLTEEEIASLVDLAVLETKAQGEKDFGKVMGALASKIKGRADGAAVSKIVKAKLLG</sequence>
<dbReference type="PANTHER" id="PTHR28055:SF1">
    <property type="entry name" value="ALTERED INHERITANCE OF MITOCHONDRIA PROTEIN 41, MITOCHONDRIAL"/>
    <property type="match status" value="1"/>
</dbReference>
<name>A0A1F5BUA6_9BACT</name>
<accession>A0A1F5BUA6</accession>
<dbReference type="PANTHER" id="PTHR28055">
    <property type="entry name" value="ALTERED INHERITANCE OF MITOCHONDRIA PROTEIN 41, MITOCHONDRIAL"/>
    <property type="match status" value="1"/>
</dbReference>
<organism evidence="1 2">
    <name type="scientific">Candidatus Azambacteria bacterium RIFCSPLOWO2_01_FULL_46_25</name>
    <dbReference type="NCBI Taxonomy" id="1797298"/>
    <lineage>
        <taxon>Bacteria</taxon>
        <taxon>Candidatus Azamiibacteriota</taxon>
    </lineage>
</organism>
<dbReference type="GO" id="GO:0016884">
    <property type="term" value="F:carbon-nitrogen ligase activity, with glutamine as amido-N-donor"/>
    <property type="evidence" value="ECO:0007669"/>
    <property type="project" value="InterPro"/>
</dbReference>
<evidence type="ECO:0000313" key="1">
    <source>
        <dbReference type="EMBL" id="OGD34168.1"/>
    </source>
</evidence>
<dbReference type="InterPro" id="IPR003789">
    <property type="entry name" value="Asn/Gln_tRNA_amidoTrase-B-like"/>
</dbReference>
<dbReference type="Gene3D" id="1.10.10.410">
    <property type="match status" value="1"/>
</dbReference>
<dbReference type="InterPro" id="IPR019004">
    <property type="entry name" value="YqeY/Aim41"/>
</dbReference>
<gene>
    <name evidence="1" type="ORF">A2988_01675</name>
</gene>
<dbReference type="Gene3D" id="1.10.1510.10">
    <property type="entry name" value="Uncharacterised protein YqeY/AIM41 PF09424, N-terminal domain"/>
    <property type="match status" value="1"/>
</dbReference>
<dbReference type="InterPro" id="IPR023168">
    <property type="entry name" value="GatB_Yqey_C_2"/>
</dbReference>
<dbReference type="STRING" id="1797298.A2988_01675"/>
<dbReference type="Proteomes" id="UP000176650">
    <property type="component" value="Unassembled WGS sequence"/>
</dbReference>
<dbReference type="Pfam" id="PF09424">
    <property type="entry name" value="YqeY"/>
    <property type="match status" value="1"/>
</dbReference>